<proteinExistence type="predicted"/>
<sequence>MKLHYYLKEDALFLFTRELSEFELIANDMRVPETTEHLENGLEWYANVQAALGQLLRLMLSETKEEKMRELLALFDEMKKSDS</sequence>
<reference evidence="1" key="1">
    <citation type="submission" date="2019-08" db="EMBL/GenBank/DDBJ databases">
        <authorList>
            <person name="Kucharzyk K."/>
            <person name="Murdoch R.W."/>
            <person name="Higgins S."/>
            <person name="Loffler F."/>
        </authorList>
    </citation>
    <scope>NUCLEOTIDE SEQUENCE</scope>
</reference>
<dbReference type="AlphaFoldDB" id="A0A645DIU1"/>
<gene>
    <name evidence="1" type="ORF">SDC9_136285</name>
</gene>
<protein>
    <submittedName>
        <fullName evidence="1">Uncharacterized protein</fullName>
    </submittedName>
</protein>
<accession>A0A645DIU1</accession>
<dbReference type="EMBL" id="VSSQ01036651">
    <property type="protein sequence ID" value="MPM89177.1"/>
    <property type="molecule type" value="Genomic_DNA"/>
</dbReference>
<name>A0A645DIU1_9ZZZZ</name>
<comment type="caution">
    <text evidence="1">The sequence shown here is derived from an EMBL/GenBank/DDBJ whole genome shotgun (WGS) entry which is preliminary data.</text>
</comment>
<organism evidence="1">
    <name type="scientific">bioreactor metagenome</name>
    <dbReference type="NCBI Taxonomy" id="1076179"/>
    <lineage>
        <taxon>unclassified sequences</taxon>
        <taxon>metagenomes</taxon>
        <taxon>ecological metagenomes</taxon>
    </lineage>
</organism>
<evidence type="ECO:0000313" key="1">
    <source>
        <dbReference type="EMBL" id="MPM89177.1"/>
    </source>
</evidence>